<dbReference type="EMBL" id="VSSQ01005205">
    <property type="protein sequence ID" value="MPM28259.1"/>
    <property type="molecule type" value="Genomic_DNA"/>
</dbReference>
<protein>
    <submittedName>
        <fullName evidence="2">Uncharacterized protein</fullName>
    </submittedName>
</protein>
<gene>
    <name evidence="2" type="ORF">SDC9_74779</name>
</gene>
<accession>A0A644YIV2</accession>
<reference evidence="2" key="1">
    <citation type="submission" date="2019-08" db="EMBL/GenBank/DDBJ databases">
        <authorList>
            <person name="Kucharzyk K."/>
            <person name="Murdoch R.W."/>
            <person name="Higgins S."/>
            <person name="Loffler F."/>
        </authorList>
    </citation>
    <scope>NUCLEOTIDE SEQUENCE</scope>
</reference>
<dbReference type="AlphaFoldDB" id="A0A644YIV2"/>
<organism evidence="2">
    <name type="scientific">bioreactor metagenome</name>
    <dbReference type="NCBI Taxonomy" id="1076179"/>
    <lineage>
        <taxon>unclassified sequences</taxon>
        <taxon>metagenomes</taxon>
        <taxon>ecological metagenomes</taxon>
    </lineage>
</organism>
<proteinExistence type="predicted"/>
<sequence length="663" mass="75113">MRCFLTRLILICCLAFMSQWSVTLAGSAISVPGEAREAAQELIAAEQELKDKEQQELYRFEAEMYAEKAKNEKTEAILRAKEAERLLSRSKVEAEQKKIEAASASEKAKEAIGRAAALNEEAKRAMSAAETALESANTIEAALKAEESVLMRARAKRVTDAVRVITEEKPYNPLEDTDELLRMEKEIRMMEKMQKAAELTLRRNVPMILAQDEISIDWSKAEAAYAYADELNHISIAADKEAEMAERIADEEAAHAEQAASEAEDARLAMLDADLVLNDANAYVVQAKKHAIEAQAELEQLIYSQEHPQGVHSFSQGVNYYSWHNNGNSGYQISQPLYFGYWEKDFSFGLYSKHIISKNKTTGASGRVNSFYDTALDLSKRNDNQKFSVDYGVYINIPTGKANLSASERYSMMNEDLVDVSQFGKGWEFTPRVNVSWKIGKNDMWSIGTSYAFSGSYDPTSDIVGDNVSPGSVWKGFLRWQHVRENWQFAGEMINTANGLTKIADGYSYKEGRQWEYRLTYNRKLPRNQYLLLYYWRDNQNVSNIVPYGTSNAIVHYIGTMWSKKTDDKRLFRISFDVMKTDGSRYAGIYNYNDNGQPQYAAIEVDGRTKYTAGVGYDLRLSENSNLSIDMQFYKMKDGKSTLEPSSATYKGSNFFIKLNKSF</sequence>
<keyword evidence="1" id="KW-0175">Coiled coil</keyword>
<feature type="coiled-coil region" evidence="1">
    <location>
        <begin position="35"/>
        <end position="139"/>
    </location>
</feature>
<name>A0A644YIV2_9ZZZZ</name>
<comment type="caution">
    <text evidence="2">The sequence shown here is derived from an EMBL/GenBank/DDBJ whole genome shotgun (WGS) entry which is preliminary data.</text>
</comment>
<evidence type="ECO:0000256" key="1">
    <source>
        <dbReference type="SAM" id="Coils"/>
    </source>
</evidence>
<evidence type="ECO:0000313" key="2">
    <source>
        <dbReference type="EMBL" id="MPM28259.1"/>
    </source>
</evidence>